<evidence type="ECO:0000256" key="7">
    <source>
        <dbReference type="RuleBase" id="RU363032"/>
    </source>
</evidence>
<feature type="transmembrane region" description="Helical" evidence="7">
    <location>
        <begin position="139"/>
        <end position="164"/>
    </location>
</feature>
<gene>
    <name evidence="9" type="ORF">SAMN05216228_108114</name>
</gene>
<evidence type="ECO:0000313" key="9">
    <source>
        <dbReference type="EMBL" id="SEP31738.1"/>
    </source>
</evidence>
<evidence type="ECO:0000313" key="10">
    <source>
        <dbReference type="Proteomes" id="UP000198939"/>
    </source>
</evidence>
<keyword evidence="10" id="KW-1185">Reference proteome</keyword>
<comment type="subcellular location">
    <subcellularLocation>
        <location evidence="1 7">Cell membrane</location>
        <topology evidence="1 7">Multi-pass membrane protein</topology>
    </subcellularLocation>
</comment>
<feature type="transmembrane region" description="Helical" evidence="7">
    <location>
        <begin position="70"/>
        <end position="88"/>
    </location>
</feature>
<proteinExistence type="inferred from homology"/>
<accession>A0ABY1AYD0</accession>
<keyword evidence="2 7" id="KW-0813">Transport</keyword>
<dbReference type="InterPro" id="IPR000515">
    <property type="entry name" value="MetI-like"/>
</dbReference>
<keyword evidence="6 7" id="KW-0472">Membrane</keyword>
<dbReference type="PROSITE" id="PS50928">
    <property type="entry name" value="ABC_TM1"/>
    <property type="match status" value="1"/>
</dbReference>
<reference evidence="9 10" key="1">
    <citation type="submission" date="2016-10" db="EMBL/GenBank/DDBJ databases">
        <authorList>
            <person name="Varghese N."/>
            <person name="Submissions S."/>
        </authorList>
    </citation>
    <scope>NUCLEOTIDE SEQUENCE [LARGE SCALE GENOMIC DNA]</scope>
    <source>
        <strain evidence="9 10">CGMCC 1.7071</strain>
    </source>
</reference>
<dbReference type="PANTHER" id="PTHR47737:SF1">
    <property type="entry name" value="GLYCINE BETAINE_PROLINE BETAINE TRANSPORT SYSTEM PERMEASE PROTEIN PROW"/>
    <property type="match status" value="1"/>
</dbReference>
<dbReference type="InterPro" id="IPR035906">
    <property type="entry name" value="MetI-like_sf"/>
</dbReference>
<organism evidence="9 10">
    <name type="scientific">Rhizobium tibeticum</name>
    <dbReference type="NCBI Taxonomy" id="501024"/>
    <lineage>
        <taxon>Bacteria</taxon>
        <taxon>Pseudomonadati</taxon>
        <taxon>Pseudomonadota</taxon>
        <taxon>Alphaproteobacteria</taxon>
        <taxon>Hyphomicrobiales</taxon>
        <taxon>Rhizobiaceae</taxon>
        <taxon>Rhizobium/Agrobacterium group</taxon>
        <taxon>Rhizobium</taxon>
    </lineage>
</organism>
<comment type="caution">
    <text evidence="9">The sequence shown here is derived from an EMBL/GenBank/DDBJ whole genome shotgun (WGS) entry which is preliminary data.</text>
</comment>
<feature type="domain" description="ABC transmembrane type-1" evidence="8">
    <location>
        <begin position="91"/>
        <end position="270"/>
    </location>
</feature>
<keyword evidence="3" id="KW-1003">Cell membrane</keyword>
<evidence type="ECO:0000256" key="3">
    <source>
        <dbReference type="ARBA" id="ARBA00022475"/>
    </source>
</evidence>
<dbReference type="Pfam" id="PF00528">
    <property type="entry name" value="BPD_transp_1"/>
    <property type="match status" value="1"/>
</dbReference>
<sequence length="288" mass="31024">MDISSFTDTFDEWTDAALEWVGDNGESLFDYVRWVLEGLYDGIIWLLELPPFYVVAIVVALVGWRLVNAWFAILSGLALMLCFSMGLWSETMSTLALVLTATVLALAIGIPIGIAAGFFTALDRFMEPGLDLIQTLPPYIYLLPAIALLGYGPATALIATVVVAMPPAIRLTSLGIRMTPKAFIELGEASGITPSQMFFKIRLPFALPSIMAGINQSLMMAFGMVVIAGIVGSGGLGETIYGAIRTLDIATSINGAIAIVVLTMVLDRITQSAARLGTGRWHERCRAR</sequence>
<protein>
    <submittedName>
        <fullName evidence="9">Glycine betaine/proline transport system permease protein</fullName>
    </submittedName>
</protein>
<evidence type="ECO:0000256" key="2">
    <source>
        <dbReference type="ARBA" id="ARBA00022448"/>
    </source>
</evidence>
<dbReference type="SUPFAM" id="SSF161098">
    <property type="entry name" value="MetI-like"/>
    <property type="match status" value="1"/>
</dbReference>
<evidence type="ECO:0000256" key="5">
    <source>
        <dbReference type="ARBA" id="ARBA00022989"/>
    </source>
</evidence>
<dbReference type="RefSeq" id="WP_093041819.1">
    <property type="nucleotide sequence ID" value="NZ_FOCV01000081.1"/>
</dbReference>
<name>A0ABY1AYD0_9HYPH</name>
<feature type="transmembrane region" description="Helical" evidence="7">
    <location>
        <begin position="95"/>
        <end position="119"/>
    </location>
</feature>
<feature type="transmembrane region" description="Helical" evidence="7">
    <location>
        <begin position="43"/>
        <end position="64"/>
    </location>
</feature>
<evidence type="ECO:0000256" key="4">
    <source>
        <dbReference type="ARBA" id="ARBA00022692"/>
    </source>
</evidence>
<feature type="transmembrane region" description="Helical" evidence="7">
    <location>
        <begin position="243"/>
        <end position="266"/>
    </location>
</feature>
<dbReference type="EMBL" id="FOCV01000081">
    <property type="protein sequence ID" value="SEP31738.1"/>
    <property type="molecule type" value="Genomic_DNA"/>
</dbReference>
<keyword evidence="4 7" id="KW-0812">Transmembrane</keyword>
<dbReference type="CDD" id="cd06261">
    <property type="entry name" value="TM_PBP2"/>
    <property type="match status" value="1"/>
</dbReference>
<evidence type="ECO:0000259" key="8">
    <source>
        <dbReference type="PROSITE" id="PS50928"/>
    </source>
</evidence>
<evidence type="ECO:0000256" key="1">
    <source>
        <dbReference type="ARBA" id="ARBA00004651"/>
    </source>
</evidence>
<dbReference type="Gene3D" id="1.10.3720.10">
    <property type="entry name" value="MetI-like"/>
    <property type="match status" value="1"/>
</dbReference>
<dbReference type="Proteomes" id="UP000198939">
    <property type="component" value="Unassembled WGS sequence"/>
</dbReference>
<evidence type="ECO:0000256" key="6">
    <source>
        <dbReference type="ARBA" id="ARBA00023136"/>
    </source>
</evidence>
<dbReference type="PANTHER" id="PTHR47737">
    <property type="entry name" value="GLYCINE BETAINE/PROLINE BETAINE TRANSPORT SYSTEM PERMEASE PROTEIN PROW"/>
    <property type="match status" value="1"/>
</dbReference>
<comment type="similarity">
    <text evidence="7">Belongs to the binding-protein-dependent transport system permease family.</text>
</comment>
<keyword evidence="5 7" id="KW-1133">Transmembrane helix</keyword>